<feature type="region of interest" description="Disordered" evidence="1">
    <location>
        <begin position="411"/>
        <end position="444"/>
    </location>
</feature>
<feature type="region of interest" description="Disordered" evidence="1">
    <location>
        <begin position="366"/>
        <end position="392"/>
    </location>
</feature>
<feature type="compositionally biased region" description="Basic and acidic residues" evidence="1">
    <location>
        <begin position="502"/>
        <end position="512"/>
    </location>
</feature>
<feature type="compositionally biased region" description="Basic and acidic residues" evidence="1">
    <location>
        <begin position="653"/>
        <end position="666"/>
    </location>
</feature>
<feature type="compositionally biased region" description="Polar residues" evidence="1">
    <location>
        <begin position="718"/>
        <end position="733"/>
    </location>
</feature>
<feature type="compositionally biased region" description="Polar residues" evidence="1">
    <location>
        <begin position="1090"/>
        <end position="1106"/>
    </location>
</feature>
<feature type="compositionally biased region" description="Basic residues" evidence="1">
    <location>
        <begin position="424"/>
        <end position="438"/>
    </location>
</feature>
<proteinExistence type="predicted"/>
<feature type="compositionally biased region" description="Basic and acidic residues" evidence="1">
    <location>
        <begin position="259"/>
        <end position="279"/>
    </location>
</feature>
<feature type="region of interest" description="Disordered" evidence="1">
    <location>
        <begin position="296"/>
        <end position="334"/>
    </location>
</feature>
<feature type="compositionally biased region" description="Basic and acidic residues" evidence="1">
    <location>
        <begin position="802"/>
        <end position="815"/>
    </location>
</feature>
<evidence type="ECO:0000313" key="2">
    <source>
        <dbReference type="EMBL" id="CAH3173709.1"/>
    </source>
</evidence>
<feature type="compositionally biased region" description="Basic and acidic residues" evidence="1">
    <location>
        <begin position="854"/>
        <end position="868"/>
    </location>
</feature>
<feature type="compositionally biased region" description="Polar residues" evidence="1">
    <location>
        <begin position="300"/>
        <end position="312"/>
    </location>
</feature>
<reference evidence="2 3" key="1">
    <citation type="submission" date="2022-05" db="EMBL/GenBank/DDBJ databases">
        <authorList>
            <consortium name="Genoscope - CEA"/>
            <person name="William W."/>
        </authorList>
    </citation>
    <scope>NUCLEOTIDE SEQUENCE [LARGE SCALE GENOMIC DNA]</scope>
</reference>
<organism evidence="2 3">
    <name type="scientific">Porites lobata</name>
    <dbReference type="NCBI Taxonomy" id="104759"/>
    <lineage>
        <taxon>Eukaryota</taxon>
        <taxon>Metazoa</taxon>
        <taxon>Cnidaria</taxon>
        <taxon>Anthozoa</taxon>
        <taxon>Hexacorallia</taxon>
        <taxon>Scleractinia</taxon>
        <taxon>Fungiina</taxon>
        <taxon>Poritidae</taxon>
        <taxon>Porites</taxon>
    </lineage>
</organism>
<feature type="region of interest" description="Disordered" evidence="1">
    <location>
        <begin position="1123"/>
        <end position="1149"/>
    </location>
</feature>
<feature type="compositionally biased region" description="Basic and acidic residues" evidence="1">
    <location>
        <begin position="580"/>
        <end position="636"/>
    </location>
</feature>
<feature type="compositionally biased region" description="Basic and acidic residues" evidence="1">
    <location>
        <begin position="41"/>
        <end position="58"/>
    </location>
</feature>
<feature type="compositionally biased region" description="Basic and acidic residues" evidence="1">
    <location>
        <begin position="483"/>
        <end position="495"/>
    </location>
</feature>
<evidence type="ECO:0000313" key="3">
    <source>
        <dbReference type="Proteomes" id="UP001159405"/>
    </source>
</evidence>
<feature type="region of interest" description="Disordered" evidence="1">
    <location>
        <begin position="100"/>
        <end position="237"/>
    </location>
</feature>
<feature type="compositionally biased region" description="Basic and acidic residues" evidence="1">
    <location>
        <begin position="705"/>
        <end position="717"/>
    </location>
</feature>
<feature type="region of interest" description="Disordered" evidence="1">
    <location>
        <begin position="259"/>
        <end position="282"/>
    </location>
</feature>
<feature type="compositionally biased region" description="Basic and acidic residues" evidence="1">
    <location>
        <begin position="1065"/>
        <end position="1075"/>
    </location>
</feature>
<keyword evidence="3" id="KW-1185">Reference proteome</keyword>
<feature type="compositionally biased region" description="Basic and acidic residues" evidence="1">
    <location>
        <begin position="112"/>
        <end position="121"/>
    </location>
</feature>
<feature type="region of interest" description="Disordered" evidence="1">
    <location>
        <begin position="794"/>
        <end position="890"/>
    </location>
</feature>
<evidence type="ECO:0000256" key="1">
    <source>
        <dbReference type="SAM" id="MobiDB-lite"/>
    </source>
</evidence>
<feature type="region of interest" description="Disordered" evidence="1">
    <location>
        <begin position="1022"/>
        <end position="1106"/>
    </location>
</feature>
<feature type="compositionally biased region" description="Polar residues" evidence="1">
    <location>
        <begin position="682"/>
        <end position="696"/>
    </location>
</feature>
<feature type="compositionally biased region" description="Basic residues" evidence="1">
    <location>
        <begin position="215"/>
        <end position="225"/>
    </location>
</feature>
<feature type="compositionally biased region" description="Low complexity" evidence="1">
    <location>
        <begin position="122"/>
        <end position="132"/>
    </location>
</feature>
<feature type="compositionally biased region" description="Basic and acidic residues" evidence="1">
    <location>
        <begin position="1022"/>
        <end position="1055"/>
    </location>
</feature>
<dbReference type="Proteomes" id="UP001159405">
    <property type="component" value="Unassembled WGS sequence"/>
</dbReference>
<feature type="compositionally biased region" description="Basic and acidic residues" evidence="1">
    <location>
        <begin position="167"/>
        <end position="180"/>
    </location>
</feature>
<sequence>MYSKKFYSFDPRNSRTEQHGNPHSTRGSSQATFTKSPYEPVEGKIDRENHIMKEDTRSISENVTKSVVTRNVIDRRSSSSYTTREDIKAIKTRGLKGIRNTFKGSSKVDSTGARDAHENSKDSPISSFYSSYSRDEDLSKAAAANTPAVDGENVISSFYRSDGGKQSPDHQKRSGEKDRVSAGASKYTEWTSELELKEREDSSVSGKEDWSGPLSRRRSLERHRSKGDEPCDSDYEDFQTIGLEDVNILRRALERKQASNSFEREKLSKRISEDERSDPSKYTSSAYLLLSNKWKDKDSASSALTEDSSNTRYNDDAVQLSRKPARRSLSSEALDNKARGRLGIYRELPGRKEFLSYTARKRFHEDDEVLQKRRGSRSSDRDERRMQDYMDGREAEKRDLLFRVRSKSSGHLSSFDNEVDGAKNHNRSRSHSLHRRRSTERDRFRTGDVESAIGFSSSNARAYMPRKESATHEKLKQDIARLKAETESRPMKKDGTFTPKSHSREPSVKEKLKEDIAKLKTETLTREHIKPYIPPPSSRVESKDVSSRWKSREPSIQDKLKDDIAKLRAKTRDFPSSSRRASDTLAHRWHKNDEERNVHRSELRHFQLSKKDGKMFKDESERNETQRYNDPMDRKYGYSTHVDSDLSTTDGSYRPDGRTEAERNPKDGSSPNSLDKHYGATNDDNVSSLRSFSEKSPTGYFPRAADYDWPPREERSLNQRGVSWISPRNSWGEATQGDKETRSGTTQGFATKRVFKADSTVSMKSTKNGDGPSSVTGFFHGSVAEEDQSAFYSKGIGDEDVGDFREPFKRRETFRPTEVFGTTEPRASGSSIPPEPTREYKPSALYLPLAEQPEGTRKTESIRLDSPPKRTVRPGEAIPLPPPDHDSVSRKREDFNLPLTKCSDFSTRKEVENEEVDVLSDHRQTSREFVTRKILNKDSIISPEGGAVDSDPAISRLETLRRLTGKNVSPRRTSIRKEILTHEDRKIPSREEVVEIIEVYKESKPSAMVALRKKIEELKKKVDKLDDSKSRSKLEKYVHQHSEKKPGVEVKDPVHIPRYQPRSARLPERDYKPDPTEAYSTGASIDDTSETISRQISRQTSVASTMQRMTSIHEEDLTTMSIPDVASREDDGQTEEKPALRDAETMTAPDIQEQVGLDKIRRLGSSTTDIAEEPDQIDELRGVPFDHSASLPDIPQVEDGSDTTNIGTAIIHIDSQQQPLSPEVDKQTWWDAFTAEDVDRLLQIESRNNFNGYTSAYTAEDMDKLLHLGPVRRRSFRRGSYDRSSLRRHSRRSKDDIVDVHVRVRAKQEKRRRPRYIIAQAAPEEKAIVLRDTKENADPHIRKIKVDDVYGADAVRVENGVVKIKVGDLTTRGRKAWARILQKKDRIVESDGTVTIPINRDEYEDGVYYTNYYEEQDQDGVVRVPIRFKIQEDNRYNTKALHVTKEIKRHGSMKRGRRAAGSRAYIVGARYYHGNKLMSTVLGYGSRGQQQRTVLRALQGSSKVAGNEIVVRRNQPYTVPMHTIQRMHEGYRTTRQASSYQDEGGNIVITVNAVPARPPRLSLQKPGKALFQSSGMLTSNSDHGIARAPQGALAMTPNFGVSTLSRGTTNPDGYTVHTISGGEGTSYIVTDPSNSYRRRSSGPTDTSRFHATTKLSSTPIIVPYEGDVQPSSSTGRRIDIVADPSSFIPERSSRKSVSDGRLNARTAYGERFNLKDYGNVTRVQYVNGARRGSNIINDRRWGNRRYKYGPPSNYKQQERLNGRTMSWTVEEGAPDF</sequence>
<feature type="region of interest" description="Disordered" evidence="1">
    <location>
        <begin position="1"/>
        <end position="61"/>
    </location>
</feature>
<feature type="compositionally biased region" description="Polar residues" evidence="1">
    <location>
        <begin position="21"/>
        <end position="35"/>
    </location>
</feature>
<dbReference type="EMBL" id="CALNXK010000184">
    <property type="protein sequence ID" value="CAH3173709.1"/>
    <property type="molecule type" value="Genomic_DNA"/>
</dbReference>
<feature type="compositionally biased region" description="Basic and acidic residues" evidence="1">
    <location>
        <begin position="1126"/>
        <end position="1144"/>
    </location>
</feature>
<feature type="region of interest" description="Disordered" evidence="1">
    <location>
        <begin position="483"/>
        <end position="512"/>
    </location>
</feature>
<feature type="compositionally biased region" description="Basic and acidic residues" evidence="1">
    <location>
        <begin position="540"/>
        <end position="573"/>
    </location>
</feature>
<comment type="caution">
    <text evidence="2">The sequence shown here is derived from an EMBL/GenBank/DDBJ whole genome shotgun (WGS) entry which is preliminary data.</text>
</comment>
<gene>
    <name evidence="2" type="ORF">PLOB_00014381</name>
</gene>
<feature type="compositionally biased region" description="Basic and acidic residues" evidence="1">
    <location>
        <begin position="194"/>
        <end position="210"/>
    </location>
</feature>
<name>A0ABN8R2X5_9CNID</name>
<accession>A0ABN8R2X5</accession>
<feature type="region of interest" description="Disordered" evidence="1">
    <location>
        <begin position="526"/>
        <end position="751"/>
    </location>
</feature>
<protein>
    <submittedName>
        <fullName evidence="2">Uncharacterized protein</fullName>
    </submittedName>
</protein>